<evidence type="ECO:0000313" key="5">
    <source>
        <dbReference type="Proteomes" id="UP001189122"/>
    </source>
</evidence>
<dbReference type="GO" id="GO:0009793">
    <property type="term" value="P:embryo development ending in seed dormancy"/>
    <property type="evidence" value="ECO:0007669"/>
    <property type="project" value="TreeGrafter"/>
</dbReference>
<organism evidence="4">
    <name type="scientific">Spirodela intermedia</name>
    <name type="common">Intermediate duckweed</name>
    <dbReference type="NCBI Taxonomy" id="51605"/>
    <lineage>
        <taxon>Eukaryota</taxon>
        <taxon>Viridiplantae</taxon>
        <taxon>Streptophyta</taxon>
        <taxon>Embryophyta</taxon>
        <taxon>Tracheophyta</taxon>
        <taxon>Spermatophyta</taxon>
        <taxon>Magnoliopsida</taxon>
        <taxon>Liliopsida</taxon>
        <taxon>Araceae</taxon>
        <taxon>Lemnoideae</taxon>
        <taxon>Spirodela</taxon>
    </lineage>
</organism>
<evidence type="ECO:0000256" key="1">
    <source>
        <dbReference type="SAM" id="MobiDB-lite"/>
    </source>
</evidence>
<dbReference type="InterPro" id="IPR036890">
    <property type="entry name" value="HATPase_C_sf"/>
</dbReference>
<dbReference type="InterPro" id="IPR024975">
    <property type="entry name" value="NOV_C"/>
</dbReference>
<feature type="domain" description="Sacsin/Nov" evidence="3">
    <location>
        <begin position="1005"/>
        <end position="1184"/>
    </location>
</feature>
<dbReference type="Pfam" id="PF25794">
    <property type="entry name" value="SACS"/>
    <property type="match status" value="1"/>
</dbReference>
<dbReference type="GO" id="GO:0010305">
    <property type="term" value="P:leaf vascular tissue pattern formation"/>
    <property type="evidence" value="ECO:0007669"/>
    <property type="project" value="TreeGrafter"/>
</dbReference>
<dbReference type="EMBL" id="CACRZD030000010">
    <property type="protein sequence ID" value="CAA6667060.1"/>
    <property type="molecule type" value="Genomic_DNA"/>
</dbReference>
<proteinExistence type="predicted"/>
<evidence type="ECO:0000259" key="3">
    <source>
        <dbReference type="Pfam" id="PF25794"/>
    </source>
</evidence>
<dbReference type="Gene3D" id="3.30.565.10">
    <property type="entry name" value="Histidine kinase-like ATPase, C-terminal domain"/>
    <property type="match status" value="1"/>
</dbReference>
<dbReference type="PANTHER" id="PTHR32387">
    <property type="entry name" value="WU:FJ29H11"/>
    <property type="match status" value="1"/>
</dbReference>
<evidence type="ECO:0000259" key="2">
    <source>
        <dbReference type="Pfam" id="PF13020"/>
    </source>
</evidence>
<keyword evidence="5" id="KW-1185">Reference proteome</keyword>
<dbReference type="Pfam" id="PF13020">
    <property type="entry name" value="NOV_C"/>
    <property type="match status" value="1"/>
</dbReference>
<dbReference type="SUPFAM" id="SSF55874">
    <property type="entry name" value="ATPase domain of HSP90 chaperone/DNA topoisomerase II/histidine kinase"/>
    <property type="match status" value="1"/>
</dbReference>
<dbReference type="NCBIfam" id="NF047352">
    <property type="entry name" value="P_loop_sacsin"/>
    <property type="match status" value="1"/>
</dbReference>
<feature type="region of interest" description="Disordered" evidence="1">
    <location>
        <begin position="362"/>
        <end position="389"/>
    </location>
</feature>
<dbReference type="GO" id="GO:0048364">
    <property type="term" value="P:root development"/>
    <property type="evidence" value="ECO:0007669"/>
    <property type="project" value="TreeGrafter"/>
</dbReference>
<accession>A0A7I8JAC6</accession>
<sequence>MHRPSRGGRRQGVCRPDPPYSAAPVQIPNSGFPYFQRLYSQHYWNLPPVATAPASGVPLLSPFSQNPSILHHQAPPYVQNPLPYRPQAVNPCGKSQQDLLGRAEAALEKAHCELLAAGESVSAWKVSQSALVSLQVDSWASLGFQFQDIPYLRHLVTTEGKVNAFIHCFVGVWRITSLHDLDAAICKNEGIEQFDALRLGPLLQHPLVFHYFSIPPDTTEVPKITADEIICCLSSYEFLSFLMERYSVSTKEKLGVRIQSLGNRRNTIYSTPNMFSEKKVLDRRFGFISKRIKSFSSACDVFEGKHIKFDSSGEDDSGSDSKSHYQSSPRADRVIQQRVSSCPYPSTTEEIKRLGLKTETDVRTSYTGKTKHDKSKKSGRKRKYEAQNLNGHSLNPVLQEDLDRNETEKKKYDITFNRSMMHEFVTRWKEACRKHTAVEVLDMMANFYVLPPKSKKKSKRIFSLYPGIGLLNVAIASIKYGMLDTVYDSQNVEPEFGDSTPASSEDIGIELPVKKDALSIKTICAHKLESSKGVTVDDIIKKITSYFQGDYLRTNRDPPVENKFPFSEDSMTVSFGWQGNFLLMYFVRLVVVISPYQRQKATGTPNRVYYSTALLGKFFIEKSNICNGRYSPEAMGMNIDVDRDADCNDTVSAKDAIECLLKVPMLSDLQSWSHWDLVFAPKLGPLLAWLSKEVHNDEISCIALSDGRLIRIDHSANVDEFLEASIRCSPFHAALKLLSLLALYGGTSNIPVALLKCYSQRAMDVIIRNCMECQEISNPASRFLCGSSFNCQIATRSDSDAISFLLIPFVLDCLNHIPSEFHSFAVEILMSGLRSSAKDGPLIMLRECKRTEQRIMLHDIGLSLGIVEWIEDYHLFKSATSAESLSSSKILDMKGTSAMNTTEMLSSNTIDIIKPDVNTNAFADLQISKFPCERSDNKSGNENEIVESRDRLIQNAALVIESIRREEFGLDPSSSCTESSLLKKQHARLGRALYCLSQELYSQDSHLLLELVQNADDNTYSENVEPTLVFILHPTGIVILNNERGFSAENIRALCDIGNSTKKGSSAGYIGQKGIGFKSVFRITDAPEIHSNGFHVKFDISEGQIGFVLPTVISPCDIRLFERQLSSEIDQDDASCWNTCIVLPFRSKLKERSGINSIMSMFSDLHPSLLLFLHRLECIKFKNILDDSLIIMRKDLLEMALLKRKLQASVVRPGVQMTEIAVAFTLQESDTGEYVPYLSQQPAFAFLPLRTYGLKFILQGDFVLPSSREEVDGNSAWNQWLLSEFPTLFVNAETSFTALSCFKKCPGKAVSAFMSFVPLVGEVHGFFAYLPQMIVSKLRSSSCLLLEGHGMEWVPPCNVLREASWPWFLGRNIALSDSLAKTLGIREYGPQVLIDILSSICHDRNEIQQLGFGWLSDWLLALSSTLSQNSSEYLTLNAGMESDVISDLRRIPFIPLSDGTYGSTTDGPIWLPGDSFGVEIENKRNHHFPCLYAKLRTVNLGFLSLLHDNTEELRTDVIFRLLHRIGVQELSAHEVIISHILPDISAAKYSNEDKNLMVEYLSYVMLHFQNACSSCQIQRMGIVSALQKCSIILTNHGYKCPAKEPLHFSQEFGNPFEINKLIEPKDDEWNEVDDIYLKHYSTESTSSLLIKWRKFFQELGVSDFVQVIRVEKHVKDLASIVPGSNPYDLGNVSPESQIIDWESPSYFGSGTRNYVRVKSIDCRLPHRSSFLKCLHDFRWIGSTADEELHYPKDLFYDCEQCDLHWVHLPHMLVTSLKLNIMDQFKSHPLIFVPSSRKSRYTDTALSGTFLSSNQVYWHDPTGCLDQVEKAMLCSALCGVPETPPFGNYIEILLQLSSVTLPSQAAHLVFQVFIKWSDDIKSGRIENEEIVLLRESLRKVENMVLPTMQNRWVSLHPSFGIQFKHSDNVNFIQFGELSNDDMEILSGKLSTLLQKLGIVALSEIISREAIFYGSEDSREKVSFVNWALPYAQRYLFKLYPDRYIALKKLGAERLPLLQIVVVEKLFYRYTIKGSDGTSRKRSECSCLLQDNVLYMTRASDSHSIFLELSRIFFNGSAELHFANFLHMIATMAESGSTEGQTEFFIVNSQKVPALPVEEPVWSISTVVSLFQGSNTHKSCPPLVNTERSNPSLSRKAGIAANWPPTDWKTAPDFSRASHFGANPGPAPCDSLTIEPSRPLEAVRSEDISSLIEVHGDWVIEDSARSEDLTLHHAGNAFTPSDSVALVGSIDGQSKSRLEPKIGTGDPVPGNGPNVNSDDISLGSVGLSDNQSRRTGVLGEAVAYKYFSEKLSSVSVKWVNQDGETGLPYDLVIEDKGHREFVEVKATRSATKDWFPITTREWQFAAEKGDSYSIAHISFVGPKNVRVTVLKNPLRLCQQNVLCLALLMRKQ</sequence>
<evidence type="ECO:0000313" key="4">
    <source>
        <dbReference type="EMBL" id="CAA2627803.1"/>
    </source>
</evidence>
<name>A0A7I8JAC6_SPIIN</name>
<protein>
    <submittedName>
        <fullName evidence="4">Uncharacterized protein</fullName>
    </submittedName>
</protein>
<gene>
    <name evidence="4" type="ORF">SI7747_10013453</name>
</gene>
<dbReference type="PANTHER" id="PTHR32387:SF0">
    <property type="entry name" value="PROTEIN NO VEIN"/>
    <property type="match status" value="1"/>
</dbReference>
<feature type="compositionally biased region" description="Polar residues" evidence="1">
    <location>
        <begin position="337"/>
        <end position="347"/>
    </location>
</feature>
<feature type="compositionally biased region" description="Basic residues" evidence="1">
    <location>
        <begin position="369"/>
        <end position="383"/>
    </location>
</feature>
<feature type="region of interest" description="Disordered" evidence="1">
    <location>
        <begin position="310"/>
        <end position="347"/>
    </location>
</feature>
<dbReference type="GO" id="GO:0005634">
    <property type="term" value="C:nucleus"/>
    <property type="evidence" value="ECO:0007669"/>
    <property type="project" value="TreeGrafter"/>
</dbReference>
<dbReference type="InterPro" id="IPR052957">
    <property type="entry name" value="Auxin_embryo_med"/>
</dbReference>
<dbReference type="InterPro" id="IPR058210">
    <property type="entry name" value="SACS/Nov_dom"/>
</dbReference>
<feature type="region of interest" description="Disordered" evidence="1">
    <location>
        <begin position="1"/>
        <end position="20"/>
    </location>
</feature>
<feature type="domain" description="Protein NO VEIN C-terminal" evidence="2">
    <location>
        <begin position="2297"/>
        <end position="2382"/>
    </location>
</feature>
<reference evidence="4 5" key="1">
    <citation type="submission" date="2019-12" db="EMBL/GenBank/DDBJ databases">
        <authorList>
            <person name="Scholz U."/>
            <person name="Mascher M."/>
            <person name="Fiebig A."/>
        </authorList>
    </citation>
    <scope>NUCLEOTIDE SEQUENCE</scope>
</reference>
<dbReference type="EMBL" id="LR743597">
    <property type="protein sequence ID" value="CAA2627803.1"/>
    <property type="molecule type" value="Genomic_DNA"/>
</dbReference>
<dbReference type="Proteomes" id="UP001189122">
    <property type="component" value="Unassembled WGS sequence"/>
</dbReference>